<keyword evidence="1" id="KW-0812">Transmembrane</keyword>
<dbReference type="AlphaFoldDB" id="A0A0F0H351"/>
<evidence type="ECO:0000313" key="3">
    <source>
        <dbReference type="Proteomes" id="UP000033393"/>
    </source>
</evidence>
<keyword evidence="3" id="KW-1185">Reference proteome</keyword>
<dbReference type="Proteomes" id="UP000033393">
    <property type="component" value="Unassembled WGS sequence"/>
</dbReference>
<comment type="caution">
    <text evidence="2">The sequence shown here is derived from an EMBL/GenBank/DDBJ whole genome shotgun (WGS) entry which is preliminary data.</text>
</comment>
<sequence length="125" mass="13728">MYERLTNLRFWLLVFPAGWLAMVFVCIAAWPDPGAPTPDELAVDVTNALRAHDFHKLQPLLAVGGEDVARSTVGQFTAADVDRGLYRDGAVVVEFTRAGSHGDFRLPVEEHDGRFVVNPVVIPKG</sequence>
<keyword evidence="1" id="KW-0472">Membrane</keyword>
<dbReference type="RefSeq" id="WP_045312761.1">
    <property type="nucleotide sequence ID" value="NZ_JYJG01000118.1"/>
</dbReference>
<reference evidence="2 3" key="1">
    <citation type="submission" date="2015-02" db="EMBL/GenBank/DDBJ databases">
        <authorList>
            <person name="Ju K.-S."/>
            <person name="Doroghazi J.R."/>
            <person name="Metcalf W."/>
        </authorList>
    </citation>
    <scope>NUCLEOTIDE SEQUENCE [LARGE SCALE GENOMIC DNA]</scope>
    <source>
        <strain evidence="2 3">NRRL B-16140</strain>
    </source>
</reference>
<organism evidence="2 3">
    <name type="scientific">Lentzea aerocolonigenes</name>
    <name type="common">Lechevalieria aerocolonigenes</name>
    <name type="synonym">Saccharothrix aerocolonigenes</name>
    <dbReference type="NCBI Taxonomy" id="68170"/>
    <lineage>
        <taxon>Bacteria</taxon>
        <taxon>Bacillati</taxon>
        <taxon>Actinomycetota</taxon>
        <taxon>Actinomycetes</taxon>
        <taxon>Pseudonocardiales</taxon>
        <taxon>Pseudonocardiaceae</taxon>
        <taxon>Lentzea</taxon>
    </lineage>
</organism>
<feature type="transmembrane region" description="Helical" evidence="1">
    <location>
        <begin position="12"/>
        <end position="30"/>
    </location>
</feature>
<name>A0A0F0H351_LENAE</name>
<dbReference type="EMBL" id="JYJG01000118">
    <property type="protein sequence ID" value="KJK48058.1"/>
    <property type="molecule type" value="Genomic_DNA"/>
</dbReference>
<proteinExistence type="predicted"/>
<evidence type="ECO:0000256" key="1">
    <source>
        <dbReference type="SAM" id="Phobius"/>
    </source>
</evidence>
<protein>
    <submittedName>
        <fullName evidence="2">Uncharacterized protein</fullName>
    </submittedName>
</protein>
<keyword evidence="1" id="KW-1133">Transmembrane helix</keyword>
<evidence type="ECO:0000313" key="2">
    <source>
        <dbReference type="EMBL" id="KJK48058.1"/>
    </source>
</evidence>
<gene>
    <name evidence="2" type="ORF">UK23_18225</name>
</gene>
<accession>A0A0F0H351</accession>
<dbReference type="OrthoDB" id="3690354at2"/>
<dbReference type="PATRIC" id="fig|68170.10.peg.4546"/>